<evidence type="ECO:0000313" key="5">
    <source>
        <dbReference type="Proteomes" id="UP000803844"/>
    </source>
</evidence>
<evidence type="ECO:0000256" key="2">
    <source>
        <dbReference type="SAM" id="SignalP"/>
    </source>
</evidence>
<comment type="caution">
    <text evidence="4">The sequence shown here is derived from an EMBL/GenBank/DDBJ whole genome shotgun (WGS) entry which is preliminary data.</text>
</comment>
<evidence type="ECO:0000313" key="4">
    <source>
        <dbReference type="EMBL" id="KAF3763649.1"/>
    </source>
</evidence>
<keyword evidence="2" id="KW-0732">Signal</keyword>
<feature type="region of interest" description="Disordered" evidence="1">
    <location>
        <begin position="111"/>
        <end position="259"/>
    </location>
</feature>
<keyword evidence="5" id="KW-1185">Reference proteome</keyword>
<evidence type="ECO:0000256" key="1">
    <source>
        <dbReference type="SAM" id="MobiDB-lite"/>
    </source>
</evidence>
<feature type="compositionally biased region" description="Basic and acidic residues" evidence="1">
    <location>
        <begin position="143"/>
        <end position="156"/>
    </location>
</feature>
<accession>A0A9P4XZA4</accession>
<dbReference type="PANTHER" id="PTHR31441:SF2">
    <property type="entry name" value="FOLLICULIN"/>
    <property type="match status" value="1"/>
</dbReference>
<dbReference type="PANTHER" id="PTHR31441">
    <property type="entry name" value="FOLLICULIN FAMILY MEMBER"/>
    <property type="match status" value="1"/>
</dbReference>
<feature type="compositionally biased region" description="Polar residues" evidence="1">
    <location>
        <begin position="422"/>
        <end position="453"/>
    </location>
</feature>
<dbReference type="Proteomes" id="UP000803844">
    <property type="component" value="Unassembled WGS sequence"/>
</dbReference>
<sequence>MFHLLFQHSDPIHLLVLLYSNLLCLAHYCDVHGPTPLMVTEGLPIPCAACYEDIPYTSNNNTKTDVRTTIAEALRRLNLDSKRSSLGSASAAVSDHDEPTGYGALRRTTQLASASSTVDTPPVSPRYPPESSASTGGGHHGRRESSYRRTYDETTTRRAGPCENCAMTLPRRKESTTKSRGGDGSDNETGPILRTKAPYARVYGSGVTPGDASPPNSTSTVSDDDGYYEDERTPSHHRAGTITSTTSRSSASSPSGAGAVHSHMHFLHYTSSHEPVVPSSFSIVRASCIRTLSFETLPRGAPTAAATTTTMMGSSGGAGPITSAITSPVTPGFITTHSSGAAASGGPIFFGDPSAGYTTAYIFRIPDVHARGHKRVYAFLALSTHRERLAMKTFTFISTAFRELAAWIQGLAEAEAEAERYSSGNGPFSPMTAAQSSQPPQTPAMETSNSSTAAGSGFLSSGVGGLSRRMGGGYGYGGSGVALKARGLPELVGLPDFFLELHQKFVQLLLELGVVLSS</sequence>
<reference evidence="4" key="1">
    <citation type="journal article" date="2020" name="Phytopathology">
        <title>Genome sequence of the chestnut blight fungus Cryphonectria parasitica EP155: A fundamental resource for an archetypical invasive plant pathogen.</title>
        <authorList>
            <person name="Crouch J.A."/>
            <person name="Dawe A."/>
            <person name="Aerts A."/>
            <person name="Barry K."/>
            <person name="Churchill A.C.L."/>
            <person name="Grimwood J."/>
            <person name="Hillman B."/>
            <person name="Milgroom M.G."/>
            <person name="Pangilinan J."/>
            <person name="Smith M."/>
            <person name="Salamov A."/>
            <person name="Schmutz J."/>
            <person name="Yadav J."/>
            <person name="Grigoriev I.V."/>
            <person name="Nuss D."/>
        </authorList>
    </citation>
    <scope>NUCLEOTIDE SEQUENCE</scope>
    <source>
        <strain evidence="4">EP155</strain>
    </source>
</reference>
<feature type="chain" id="PRO_5040135496" description="UDENN FLCN/SMCR8-type domain-containing protein" evidence="2">
    <location>
        <begin position="27"/>
        <end position="518"/>
    </location>
</feature>
<dbReference type="InterPro" id="IPR037521">
    <property type="entry name" value="FLCN/SMCR8_DENN"/>
</dbReference>
<dbReference type="InterPro" id="IPR037520">
    <property type="entry name" value="Folliculin/SMCR8_longin"/>
</dbReference>
<protein>
    <recommendedName>
        <fullName evidence="3">UDENN FLCN/SMCR8-type domain-containing protein</fullName>
    </recommendedName>
</protein>
<dbReference type="EMBL" id="MU032349">
    <property type="protein sequence ID" value="KAF3763649.1"/>
    <property type="molecule type" value="Genomic_DNA"/>
</dbReference>
<dbReference type="AlphaFoldDB" id="A0A9P4XZA4"/>
<feature type="domain" description="UDENN FLCN/SMCR8-type" evidence="3">
    <location>
        <begin position="251"/>
        <end position="518"/>
    </location>
</feature>
<feature type="signal peptide" evidence="2">
    <location>
        <begin position="1"/>
        <end position="26"/>
    </location>
</feature>
<organism evidence="4 5">
    <name type="scientific">Cryphonectria parasitica (strain ATCC 38755 / EP155)</name>
    <dbReference type="NCBI Taxonomy" id="660469"/>
    <lineage>
        <taxon>Eukaryota</taxon>
        <taxon>Fungi</taxon>
        <taxon>Dikarya</taxon>
        <taxon>Ascomycota</taxon>
        <taxon>Pezizomycotina</taxon>
        <taxon>Sordariomycetes</taxon>
        <taxon>Sordariomycetidae</taxon>
        <taxon>Diaporthales</taxon>
        <taxon>Cryphonectriaceae</taxon>
        <taxon>Cryphonectria-Endothia species complex</taxon>
        <taxon>Cryphonectria</taxon>
    </lineage>
</organism>
<dbReference type="PROSITE" id="PS51834">
    <property type="entry name" value="DENN_FLCN_SMCR8"/>
    <property type="match status" value="1"/>
</dbReference>
<feature type="compositionally biased region" description="Low complexity" evidence="1">
    <location>
        <begin position="240"/>
        <end position="259"/>
    </location>
</feature>
<name>A0A9P4XZA4_CRYP1</name>
<gene>
    <name evidence="4" type="ORF">M406DRAFT_99725</name>
</gene>
<dbReference type="Pfam" id="PF11704">
    <property type="entry name" value="Folliculin"/>
    <property type="match status" value="1"/>
</dbReference>
<dbReference type="GO" id="GO:0005829">
    <property type="term" value="C:cytosol"/>
    <property type="evidence" value="ECO:0007669"/>
    <property type="project" value="TreeGrafter"/>
</dbReference>
<proteinExistence type="predicted"/>
<feature type="compositionally biased region" description="Basic and acidic residues" evidence="1">
    <location>
        <begin position="171"/>
        <end position="183"/>
    </location>
</feature>
<dbReference type="GO" id="GO:0005096">
    <property type="term" value="F:GTPase activator activity"/>
    <property type="evidence" value="ECO:0007669"/>
    <property type="project" value="InterPro"/>
</dbReference>
<dbReference type="InterPro" id="IPR021713">
    <property type="entry name" value="Folliculin"/>
</dbReference>
<dbReference type="OrthoDB" id="5599713at2759"/>
<dbReference type="GO" id="GO:1904263">
    <property type="term" value="P:positive regulation of TORC1 signaling"/>
    <property type="evidence" value="ECO:0007669"/>
    <property type="project" value="TreeGrafter"/>
</dbReference>
<feature type="region of interest" description="Disordered" evidence="1">
    <location>
        <begin position="419"/>
        <end position="453"/>
    </location>
</feature>
<dbReference type="GeneID" id="63843596"/>
<dbReference type="RefSeq" id="XP_040774610.1">
    <property type="nucleotide sequence ID" value="XM_040926467.1"/>
</dbReference>
<evidence type="ECO:0000259" key="3">
    <source>
        <dbReference type="PROSITE" id="PS51834"/>
    </source>
</evidence>